<feature type="domain" description="Ketoreductase" evidence="4">
    <location>
        <begin position="6"/>
        <end position="190"/>
    </location>
</feature>
<evidence type="ECO:0000313" key="6">
    <source>
        <dbReference type="Proteomes" id="UP000199025"/>
    </source>
</evidence>
<dbReference type="OrthoDB" id="9795647at2"/>
<dbReference type="Pfam" id="PF00106">
    <property type="entry name" value="adh_short"/>
    <property type="match status" value="1"/>
</dbReference>
<evidence type="ECO:0000259" key="4">
    <source>
        <dbReference type="SMART" id="SM00822"/>
    </source>
</evidence>
<dbReference type="InterPro" id="IPR036291">
    <property type="entry name" value="NAD(P)-bd_dom_sf"/>
</dbReference>
<evidence type="ECO:0000256" key="2">
    <source>
        <dbReference type="ARBA" id="ARBA00023002"/>
    </source>
</evidence>
<keyword evidence="6" id="KW-1185">Reference proteome</keyword>
<dbReference type="InterPro" id="IPR057326">
    <property type="entry name" value="KR_dom"/>
</dbReference>
<dbReference type="PRINTS" id="PR00080">
    <property type="entry name" value="SDRFAMILY"/>
</dbReference>
<dbReference type="PROSITE" id="PS00061">
    <property type="entry name" value="ADH_SHORT"/>
    <property type="match status" value="1"/>
</dbReference>
<accession>A0A1I3WPH6</accession>
<dbReference type="InterPro" id="IPR020904">
    <property type="entry name" value="Sc_DH/Rdtase_CS"/>
</dbReference>
<comment type="similarity">
    <text evidence="1 3">Belongs to the short-chain dehydrogenases/reductases (SDR) family.</text>
</comment>
<dbReference type="RefSeq" id="WP_091510771.1">
    <property type="nucleotide sequence ID" value="NZ_CBDRCA010000001.1"/>
</dbReference>
<dbReference type="InterPro" id="IPR002347">
    <property type="entry name" value="SDR_fam"/>
</dbReference>
<evidence type="ECO:0000313" key="5">
    <source>
        <dbReference type="EMBL" id="SFK09574.1"/>
    </source>
</evidence>
<keyword evidence="2" id="KW-0560">Oxidoreductase</keyword>
<evidence type="ECO:0000256" key="1">
    <source>
        <dbReference type="ARBA" id="ARBA00006484"/>
    </source>
</evidence>
<dbReference type="SUPFAM" id="SSF51735">
    <property type="entry name" value="NAD(P)-binding Rossmann-fold domains"/>
    <property type="match status" value="1"/>
</dbReference>
<dbReference type="PANTHER" id="PTHR43658">
    <property type="entry name" value="SHORT-CHAIN DEHYDROGENASE/REDUCTASE"/>
    <property type="match status" value="1"/>
</dbReference>
<dbReference type="EMBL" id="FORP01000013">
    <property type="protein sequence ID" value="SFK09574.1"/>
    <property type="molecule type" value="Genomic_DNA"/>
</dbReference>
<dbReference type="STRING" id="115433.SAMN05421835_113184"/>
<gene>
    <name evidence="5" type="ORF">SAMN05421835_113184</name>
</gene>
<dbReference type="PRINTS" id="PR00081">
    <property type="entry name" value="GDHRDH"/>
</dbReference>
<proteinExistence type="inferred from homology"/>
<reference evidence="5 6" key="1">
    <citation type="submission" date="2016-10" db="EMBL/GenBank/DDBJ databases">
        <authorList>
            <person name="de Groot N.N."/>
        </authorList>
    </citation>
    <scope>NUCLEOTIDE SEQUENCE [LARGE SCALE GENOMIC DNA]</scope>
    <source>
        <strain evidence="5 6">DSM 44468</strain>
    </source>
</reference>
<dbReference type="GO" id="GO:0016491">
    <property type="term" value="F:oxidoreductase activity"/>
    <property type="evidence" value="ECO:0007669"/>
    <property type="project" value="UniProtKB-KW"/>
</dbReference>
<sequence>MEIANSVVLVTGGSSGLGLATVRRFHHAGATVVLVGRPSSNGKVVADGFGDRVVFAAADVTDETQVAQALEVAADLGPLRTVVTCAGVLGSARVLGRRGPASLEDFAETVRTNLIGTFNVVRLAAERIAAVPCVGEERGVIVCTASIAAYDGQVGQAAYGASKAGVAAMTLPLARELAAHAIRVNTIAPGVFDTPMIKALPEGSRRALAAHSPHPGRLGRPEEFAALVAHVVENPMLNGEVIRLDGAVRMPSR</sequence>
<dbReference type="SMART" id="SM00822">
    <property type="entry name" value="PKS_KR"/>
    <property type="match status" value="1"/>
</dbReference>
<organism evidence="5 6">
    <name type="scientific">Amycolatopsis sacchari</name>
    <dbReference type="NCBI Taxonomy" id="115433"/>
    <lineage>
        <taxon>Bacteria</taxon>
        <taxon>Bacillati</taxon>
        <taxon>Actinomycetota</taxon>
        <taxon>Actinomycetes</taxon>
        <taxon>Pseudonocardiales</taxon>
        <taxon>Pseudonocardiaceae</taxon>
        <taxon>Amycolatopsis</taxon>
    </lineage>
</organism>
<protein>
    <submittedName>
        <fullName evidence="5">NAD(P)-dependent dehydrogenase, short-chain alcohol dehydrogenase family</fullName>
    </submittedName>
</protein>
<name>A0A1I3WPH6_9PSEU</name>
<dbReference type="AlphaFoldDB" id="A0A1I3WPH6"/>
<dbReference type="PANTHER" id="PTHR43658:SF8">
    <property type="entry name" value="17-BETA-HYDROXYSTEROID DEHYDROGENASE 14-RELATED"/>
    <property type="match status" value="1"/>
</dbReference>
<dbReference type="Gene3D" id="3.40.50.720">
    <property type="entry name" value="NAD(P)-binding Rossmann-like Domain"/>
    <property type="match status" value="1"/>
</dbReference>
<evidence type="ECO:0000256" key="3">
    <source>
        <dbReference type="RuleBase" id="RU000363"/>
    </source>
</evidence>
<dbReference type="Proteomes" id="UP000199025">
    <property type="component" value="Unassembled WGS sequence"/>
</dbReference>